<organism evidence="1 2">
    <name type="scientific">Vespula squamosa</name>
    <name type="common">Southern yellow jacket</name>
    <name type="synonym">Wasp</name>
    <dbReference type="NCBI Taxonomy" id="30214"/>
    <lineage>
        <taxon>Eukaryota</taxon>
        <taxon>Metazoa</taxon>
        <taxon>Ecdysozoa</taxon>
        <taxon>Arthropoda</taxon>
        <taxon>Hexapoda</taxon>
        <taxon>Insecta</taxon>
        <taxon>Pterygota</taxon>
        <taxon>Neoptera</taxon>
        <taxon>Endopterygota</taxon>
        <taxon>Hymenoptera</taxon>
        <taxon>Apocrita</taxon>
        <taxon>Aculeata</taxon>
        <taxon>Vespoidea</taxon>
        <taxon>Vespidae</taxon>
        <taxon>Vespinae</taxon>
        <taxon>Vespula</taxon>
    </lineage>
</organism>
<sequence length="49" mass="5862">MEKEPENQIFCHRTLPNLLKKLKHLRLQNYGRVYPTKDSSIILKSSKKH</sequence>
<dbReference type="AlphaFoldDB" id="A0ABD2BAH0"/>
<dbReference type="EMBL" id="JAUDFV010000119">
    <property type="protein sequence ID" value="KAL2729725.1"/>
    <property type="molecule type" value="Genomic_DNA"/>
</dbReference>
<evidence type="ECO:0000313" key="1">
    <source>
        <dbReference type="EMBL" id="KAL2729725.1"/>
    </source>
</evidence>
<reference evidence="1 2" key="1">
    <citation type="journal article" date="2024" name="Ann. Entomol. Soc. Am.">
        <title>Genomic analyses of the southern and eastern yellowjacket wasps (Hymenoptera: Vespidae) reveal evolutionary signatures of social life.</title>
        <authorList>
            <person name="Catto M.A."/>
            <person name="Caine P.B."/>
            <person name="Orr S.E."/>
            <person name="Hunt B.G."/>
            <person name="Goodisman M.A.D."/>
        </authorList>
    </citation>
    <scope>NUCLEOTIDE SEQUENCE [LARGE SCALE GENOMIC DNA]</scope>
    <source>
        <strain evidence="1">233</strain>
        <tissue evidence="1">Head and thorax</tissue>
    </source>
</reference>
<comment type="caution">
    <text evidence="1">The sequence shown here is derived from an EMBL/GenBank/DDBJ whole genome shotgun (WGS) entry which is preliminary data.</text>
</comment>
<protein>
    <submittedName>
        <fullName evidence="1">Uncharacterized protein</fullName>
    </submittedName>
</protein>
<gene>
    <name evidence="1" type="ORF">V1478_005614</name>
</gene>
<name>A0ABD2BAH0_VESSQ</name>
<proteinExistence type="predicted"/>
<keyword evidence="2" id="KW-1185">Reference proteome</keyword>
<dbReference type="Proteomes" id="UP001607302">
    <property type="component" value="Unassembled WGS sequence"/>
</dbReference>
<evidence type="ECO:0000313" key="2">
    <source>
        <dbReference type="Proteomes" id="UP001607302"/>
    </source>
</evidence>
<accession>A0ABD2BAH0</accession>